<evidence type="ECO:0000313" key="2">
    <source>
        <dbReference type="Proteomes" id="UP000499080"/>
    </source>
</evidence>
<keyword evidence="2" id="KW-1185">Reference proteome</keyword>
<name>A0A4Y2ARV1_ARAVE</name>
<gene>
    <name evidence="1" type="ORF">AVEN_252567_1</name>
</gene>
<comment type="caution">
    <text evidence="1">The sequence shown here is derived from an EMBL/GenBank/DDBJ whole genome shotgun (WGS) entry which is preliminary data.</text>
</comment>
<evidence type="ECO:0000313" key="1">
    <source>
        <dbReference type="EMBL" id="GBL82428.1"/>
    </source>
</evidence>
<dbReference type="AlphaFoldDB" id="A0A4Y2ARV1"/>
<accession>A0A4Y2ARV1</accession>
<dbReference type="EMBL" id="BGPR01000028">
    <property type="protein sequence ID" value="GBL82428.1"/>
    <property type="molecule type" value="Genomic_DNA"/>
</dbReference>
<organism evidence="1 2">
    <name type="scientific">Araneus ventricosus</name>
    <name type="common">Orbweaver spider</name>
    <name type="synonym">Epeira ventricosa</name>
    <dbReference type="NCBI Taxonomy" id="182803"/>
    <lineage>
        <taxon>Eukaryota</taxon>
        <taxon>Metazoa</taxon>
        <taxon>Ecdysozoa</taxon>
        <taxon>Arthropoda</taxon>
        <taxon>Chelicerata</taxon>
        <taxon>Arachnida</taxon>
        <taxon>Araneae</taxon>
        <taxon>Araneomorphae</taxon>
        <taxon>Entelegynae</taxon>
        <taxon>Araneoidea</taxon>
        <taxon>Araneidae</taxon>
        <taxon>Araneus</taxon>
    </lineage>
</organism>
<dbReference type="Proteomes" id="UP000499080">
    <property type="component" value="Unassembled WGS sequence"/>
</dbReference>
<protein>
    <submittedName>
        <fullName evidence="1">Uncharacterized protein</fullName>
    </submittedName>
</protein>
<reference evidence="1 2" key="1">
    <citation type="journal article" date="2019" name="Sci. Rep.">
        <title>Orb-weaving spider Araneus ventricosus genome elucidates the spidroin gene catalogue.</title>
        <authorList>
            <person name="Kono N."/>
            <person name="Nakamura H."/>
            <person name="Ohtoshi R."/>
            <person name="Moran D.A.P."/>
            <person name="Shinohara A."/>
            <person name="Yoshida Y."/>
            <person name="Fujiwara M."/>
            <person name="Mori M."/>
            <person name="Tomita M."/>
            <person name="Arakawa K."/>
        </authorList>
    </citation>
    <scope>NUCLEOTIDE SEQUENCE [LARGE SCALE GENOMIC DNA]</scope>
</reference>
<sequence>MKMSLNWKTDNKNNKYICFHIWTHISLEYHSPDSNFSLQQICSRLPLQICKLTANLSRQECKCETSLQQVNASFEVNMGRTCSKFAADLHCKLIANYSKNRVRTQPGIELATSPLGSLTSIPLGQLDYERRR</sequence>
<proteinExistence type="predicted"/>